<evidence type="ECO:0000313" key="3">
    <source>
        <dbReference type="Proteomes" id="UP001432292"/>
    </source>
</evidence>
<protein>
    <recommendedName>
        <fullName evidence="4">Ricin B lectin domain-containing protein</fullName>
    </recommendedName>
</protein>
<evidence type="ECO:0000256" key="1">
    <source>
        <dbReference type="SAM" id="MobiDB-lite"/>
    </source>
</evidence>
<feature type="region of interest" description="Disordered" evidence="1">
    <location>
        <begin position="1"/>
        <end position="47"/>
    </location>
</feature>
<dbReference type="RefSeq" id="WP_329129306.1">
    <property type="nucleotide sequence ID" value="NZ_CP108473.1"/>
</dbReference>
<accession>A0ABZ1VVT1</accession>
<evidence type="ECO:0000313" key="2">
    <source>
        <dbReference type="EMBL" id="WUS26921.1"/>
    </source>
</evidence>
<dbReference type="EMBL" id="CP108473">
    <property type="protein sequence ID" value="WUS26921.1"/>
    <property type="molecule type" value="Genomic_DNA"/>
</dbReference>
<dbReference type="Proteomes" id="UP001432292">
    <property type="component" value="Chromosome"/>
</dbReference>
<evidence type="ECO:0008006" key="4">
    <source>
        <dbReference type="Google" id="ProtNLM"/>
    </source>
</evidence>
<proteinExistence type="predicted"/>
<name>A0ABZ1VVT1_9ACTN</name>
<keyword evidence="3" id="KW-1185">Reference proteome</keyword>
<reference evidence="2" key="1">
    <citation type="submission" date="2022-10" db="EMBL/GenBank/DDBJ databases">
        <title>The complete genomes of actinobacterial strains from the NBC collection.</title>
        <authorList>
            <person name="Joergensen T.S."/>
            <person name="Alvarez Arevalo M."/>
            <person name="Sterndorff E.B."/>
            <person name="Faurdal D."/>
            <person name="Vuksanovic O."/>
            <person name="Mourched A.-S."/>
            <person name="Charusanti P."/>
            <person name="Shaw S."/>
            <person name="Blin K."/>
            <person name="Weber T."/>
        </authorList>
    </citation>
    <scope>NUCLEOTIDE SEQUENCE</scope>
    <source>
        <strain evidence="2">NBC_01256</strain>
    </source>
</reference>
<organism evidence="2 3">
    <name type="scientific">Streptomyces caniferus</name>
    <dbReference type="NCBI Taxonomy" id="285557"/>
    <lineage>
        <taxon>Bacteria</taxon>
        <taxon>Bacillati</taxon>
        <taxon>Actinomycetota</taxon>
        <taxon>Actinomycetes</taxon>
        <taxon>Kitasatosporales</taxon>
        <taxon>Streptomycetaceae</taxon>
        <taxon>Streptomyces</taxon>
    </lineage>
</organism>
<sequence length="121" mass="13058">MRNVQQSADDVIRRSPARLPPASPTSRPDGLSCGLASHPAPPSTANATATATWSCTSISGTSMLFKEGTPLHVLPAGSSGVMAWIDDYYREVDQSCISNAGKQWWHLEIEDGYVYDGYRIG</sequence>
<gene>
    <name evidence="2" type="ORF">OG727_34120</name>
</gene>